<evidence type="ECO:0000313" key="18">
    <source>
        <dbReference type="Proteomes" id="UP000501346"/>
    </source>
</evidence>
<keyword evidence="8" id="KW-0320">Glycogen biosynthesis</keyword>
<accession>A0A6C1DWJ4</accession>
<keyword evidence="6 17" id="KW-0808">Transferase</keyword>
<dbReference type="InterPro" id="IPR029044">
    <property type="entry name" value="Nucleotide-diphossugar_trans"/>
</dbReference>
<dbReference type="Pfam" id="PF01501">
    <property type="entry name" value="Glyco_transf_8"/>
    <property type="match status" value="1"/>
</dbReference>
<keyword evidence="7" id="KW-0479">Metal-binding</keyword>
<dbReference type="InterPro" id="IPR050587">
    <property type="entry name" value="GNT1/Glycosyltrans_8"/>
</dbReference>
<comment type="catalytic activity">
    <reaction evidence="13">
        <text>[1,4-alpha-D-glucosyl](n)-L-tyrosyl-[glycogenin] + UDP-alpha-D-glucose = [1,4-alpha-D-glucosyl](n+1)-L-tyrosyl-[glycogenin] + UDP + H(+)</text>
        <dbReference type="Rhea" id="RHEA:56560"/>
        <dbReference type="Rhea" id="RHEA-COMP:14606"/>
        <dbReference type="Rhea" id="RHEA-COMP:14607"/>
        <dbReference type="ChEBI" id="CHEBI:15378"/>
        <dbReference type="ChEBI" id="CHEBI:58223"/>
        <dbReference type="ChEBI" id="CHEBI:58885"/>
        <dbReference type="ChEBI" id="CHEBI:140574"/>
        <dbReference type="EC" id="2.4.1.186"/>
    </reaction>
</comment>
<evidence type="ECO:0000256" key="7">
    <source>
        <dbReference type="ARBA" id="ARBA00022723"/>
    </source>
</evidence>
<evidence type="ECO:0000256" key="5">
    <source>
        <dbReference type="ARBA" id="ARBA00022554"/>
    </source>
</evidence>
<evidence type="ECO:0000256" key="4">
    <source>
        <dbReference type="ARBA" id="ARBA00022490"/>
    </source>
</evidence>
<reference evidence="17 18" key="1">
    <citation type="journal article" date="2019" name="BMC Genomics">
        <title>Chromosome level assembly and comparative genome analysis confirm lager-brewing yeasts originated from a single hybridization.</title>
        <authorList>
            <person name="Salazar A.N."/>
            <person name="Gorter de Vries A.R."/>
            <person name="van den Broek M."/>
            <person name="Brouwers N."/>
            <person name="de la Torre Cortes P."/>
            <person name="Kuijpers N.G.A."/>
            <person name="Daran J.G."/>
            <person name="Abeel T."/>
        </authorList>
    </citation>
    <scope>NUCLEOTIDE SEQUENCE [LARGE SCALE GENOMIC DNA]</scope>
    <source>
        <strain evidence="17 18">CBS 1483</strain>
    </source>
</reference>
<dbReference type="Gene3D" id="3.90.550.10">
    <property type="entry name" value="Spore Coat Polysaccharide Biosynthesis Protein SpsA, Chain A"/>
    <property type="match status" value="1"/>
</dbReference>
<keyword evidence="4" id="KW-0963">Cytoplasm</keyword>
<keyword evidence="9" id="KW-0325">Glycoprotein</keyword>
<dbReference type="GO" id="GO:0008466">
    <property type="term" value="F:glycogenin glucosyltransferase activity"/>
    <property type="evidence" value="ECO:0007669"/>
    <property type="project" value="UniProtKB-EC"/>
</dbReference>
<dbReference type="Proteomes" id="UP000501346">
    <property type="component" value="Chromosome ScXI"/>
</dbReference>
<dbReference type="GO" id="GO:0005773">
    <property type="term" value="C:vacuole"/>
    <property type="evidence" value="ECO:0007669"/>
    <property type="project" value="UniProtKB-SubCell"/>
</dbReference>
<gene>
    <name evidence="17" type="primary">GLG1</name>
    <name evidence="17" type="ORF">GRS66_003231</name>
</gene>
<evidence type="ECO:0000256" key="15">
    <source>
        <dbReference type="ARBA" id="ARBA00059480"/>
    </source>
</evidence>
<dbReference type="InterPro" id="IPR002495">
    <property type="entry name" value="Glyco_trans_8"/>
</dbReference>
<organism evidence="17 18">
    <name type="scientific">Saccharomyces pastorianus</name>
    <name type="common">Lager yeast</name>
    <name type="synonym">Saccharomyces cerevisiae x Saccharomyces eubayanus</name>
    <dbReference type="NCBI Taxonomy" id="27292"/>
    <lineage>
        <taxon>Eukaryota</taxon>
        <taxon>Fungi</taxon>
        <taxon>Dikarya</taxon>
        <taxon>Ascomycota</taxon>
        <taxon>Saccharomycotina</taxon>
        <taxon>Saccharomycetes</taxon>
        <taxon>Saccharomycetales</taxon>
        <taxon>Saccharomycetaceae</taxon>
        <taxon>Saccharomyces</taxon>
    </lineage>
</organism>
<feature type="compositionally biased region" description="Polar residues" evidence="16">
    <location>
        <begin position="494"/>
        <end position="505"/>
    </location>
</feature>
<comment type="cofactor">
    <cofactor evidence="1">
        <name>Mn(2+)</name>
        <dbReference type="ChEBI" id="CHEBI:29035"/>
    </cofactor>
</comment>
<dbReference type="AlphaFoldDB" id="A0A6C1DWJ4"/>
<feature type="compositionally biased region" description="Basic and acidic residues" evidence="16">
    <location>
        <begin position="286"/>
        <end position="304"/>
    </location>
</feature>
<feature type="compositionally biased region" description="Basic and acidic residues" evidence="16">
    <location>
        <begin position="379"/>
        <end position="388"/>
    </location>
</feature>
<feature type="region of interest" description="Disordered" evidence="16">
    <location>
        <begin position="286"/>
        <end position="322"/>
    </location>
</feature>
<dbReference type="GO" id="GO:0005978">
    <property type="term" value="P:glycogen biosynthetic process"/>
    <property type="evidence" value="ECO:0007669"/>
    <property type="project" value="UniProtKB-KW"/>
</dbReference>
<evidence type="ECO:0000256" key="16">
    <source>
        <dbReference type="SAM" id="MobiDB-lite"/>
    </source>
</evidence>
<protein>
    <recommendedName>
        <fullName evidence="12">glycogenin glucosyltransferase</fullName>
        <ecNumber evidence="12">2.4.1.186</ecNumber>
    </recommendedName>
</protein>
<dbReference type="PANTHER" id="PTHR11183">
    <property type="entry name" value="GLYCOGENIN SUBFAMILY MEMBER"/>
    <property type="match status" value="1"/>
</dbReference>
<feature type="compositionally biased region" description="Polar residues" evidence="16">
    <location>
        <begin position="402"/>
        <end position="421"/>
    </location>
</feature>
<evidence type="ECO:0000256" key="9">
    <source>
        <dbReference type="ARBA" id="ARBA00023180"/>
    </source>
</evidence>
<evidence type="ECO:0000256" key="14">
    <source>
        <dbReference type="ARBA" id="ARBA00052293"/>
    </source>
</evidence>
<dbReference type="GO" id="GO:0046872">
    <property type="term" value="F:metal ion binding"/>
    <property type="evidence" value="ECO:0007669"/>
    <property type="project" value="UniProtKB-KW"/>
</dbReference>
<feature type="compositionally biased region" description="Polar residues" evidence="16">
    <location>
        <begin position="464"/>
        <end position="487"/>
    </location>
</feature>
<comment type="subcellular location">
    <subcellularLocation>
        <location evidence="3">Cytoplasm</location>
    </subcellularLocation>
    <subcellularLocation>
        <location evidence="2">Vacuole</location>
    </subcellularLocation>
</comment>
<evidence type="ECO:0000256" key="10">
    <source>
        <dbReference type="ARBA" id="ARBA00023211"/>
    </source>
</evidence>
<comment type="similarity">
    <text evidence="11">Belongs to the glycosyltransferase 8 family. Glycogenin subfamily.</text>
</comment>
<evidence type="ECO:0000256" key="13">
    <source>
        <dbReference type="ARBA" id="ARBA00050886"/>
    </source>
</evidence>
<dbReference type="EMBL" id="CP048992">
    <property type="protein sequence ID" value="QID80877.1"/>
    <property type="molecule type" value="Genomic_DNA"/>
</dbReference>
<evidence type="ECO:0000313" key="17">
    <source>
        <dbReference type="EMBL" id="QID80877.1"/>
    </source>
</evidence>
<feature type="region of interest" description="Disordered" evidence="16">
    <location>
        <begin position="337"/>
        <end position="356"/>
    </location>
</feature>
<sequence length="618" mass="69987">MGMYKKLAIATLLYSADYLPGVFALGHQVNKLLEEAGKKGDIETCLIVTTSLFNDTLSELAKNILQSIYTKIVLVEPLDCQEESIQKNSENLALLERPELSFALIKARLWELTQFEQVLYLDSDTLPLNKEFLKLFDIMSKQTTSQVGAIADIGWPDMFNSGVMMLIPDADTASVLQNYIIENTSIDGSDQGILNQFFNQNCCTDELVKDSFSREWVQLSFTYNVTIPNLGYQSSPAMNYFKPSIKLIHFIGKHKPWSLWSQKIFIKNEYHDQWNEVYEEFKEEHQLNNEVSKPKISDSDKTETPETITPVDAPPSNEPTTNQEIDTISTVEENVDNQNAEPVPNSDHSPAPNPVPLDFTKWLTTFINKDHLTNQPVNESREYSKENDNNIINSSSNRDQESPPNSTQEPNSSYSVVSTQADSDEHQNAEEEDSTTDNASNSGEESHLDDISTAASSNNNVSNQPDNKNFSNSKENNISVEPSPSNPEQKRSTDNIQKPSVSTNDLPDDVEPHTSVDDNIQYLEKDKEGYEEFLPDVYESNAIDNEEEFFDDDARDATEGETKTSAVADKQEDMKLTAEETNQPQQEMPNFKFDWEDSDYLSKVERCFPDDIFEYAVE</sequence>
<evidence type="ECO:0000256" key="6">
    <source>
        <dbReference type="ARBA" id="ARBA00022679"/>
    </source>
</evidence>
<dbReference type="OrthoDB" id="2014201at2759"/>
<dbReference type="EC" id="2.4.1.186" evidence="12"/>
<evidence type="ECO:0000256" key="1">
    <source>
        <dbReference type="ARBA" id="ARBA00001936"/>
    </source>
</evidence>
<feature type="region of interest" description="Disordered" evidence="16">
    <location>
        <begin position="373"/>
        <end position="519"/>
    </location>
</feature>
<feature type="compositionally biased region" description="Low complexity" evidence="16">
    <location>
        <begin position="452"/>
        <end position="463"/>
    </location>
</feature>
<keyword evidence="10" id="KW-0464">Manganese</keyword>
<evidence type="ECO:0000256" key="8">
    <source>
        <dbReference type="ARBA" id="ARBA00023056"/>
    </source>
</evidence>
<proteinExistence type="inferred from homology"/>
<dbReference type="FunFam" id="3.90.550.10:FF:000148">
    <property type="entry name" value="Glg2p"/>
    <property type="match status" value="1"/>
</dbReference>
<evidence type="ECO:0000256" key="11">
    <source>
        <dbReference type="ARBA" id="ARBA00038162"/>
    </source>
</evidence>
<comment type="catalytic activity">
    <reaction evidence="14">
        <text>L-tyrosyl-[glycogenin] + UDP-alpha-D-glucose = alpha-D-glucosyl-L-tyrosyl-[glycogenin] + UDP + H(+)</text>
        <dbReference type="Rhea" id="RHEA:23360"/>
        <dbReference type="Rhea" id="RHEA-COMP:14604"/>
        <dbReference type="Rhea" id="RHEA-COMP:14605"/>
        <dbReference type="ChEBI" id="CHEBI:15378"/>
        <dbReference type="ChEBI" id="CHEBI:46858"/>
        <dbReference type="ChEBI" id="CHEBI:58223"/>
        <dbReference type="ChEBI" id="CHEBI:58885"/>
        <dbReference type="ChEBI" id="CHEBI:140573"/>
        <dbReference type="EC" id="2.4.1.186"/>
    </reaction>
</comment>
<evidence type="ECO:0000256" key="2">
    <source>
        <dbReference type="ARBA" id="ARBA00004116"/>
    </source>
</evidence>
<keyword evidence="18" id="KW-1185">Reference proteome</keyword>
<dbReference type="CDD" id="cd02537">
    <property type="entry name" value="GT8_Glycogenin"/>
    <property type="match status" value="1"/>
</dbReference>
<evidence type="ECO:0000256" key="3">
    <source>
        <dbReference type="ARBA" id="ARBA00004496"/>
    </source>
</evidence>
<dbReference type="SUPFAM" id="SSF53448">
    <property type="entry name" value="Nucleotide-diphospho-sugar transferases"/>
    <property type="match status" value="1"/>
</dbReference>
<keyword evidence="5" id="KW-0926">Vacuole</keyword>
<name>A0A6C1DWJ4_SACPS</name>
<evidence type="ECO:0000256" key="12">
    <source>
        <dbReference type="ARBA" id="ARBA00038934"/>
    </source>
</evidence>
<comment type="function">
    <text evidence="15">Self-glucosylating initiator of glycogen synthesis. It catalyzes the formation of a short alpha (1,4)-glucosyl chain covalently attached via a glucose 1-O-tyrosyl linkage to internal tyrosine residues and these chains act as primers for the elongation reaction catalyzed by glycogen synthase. Capable of transferring glucosyl residues to unbound acceptors such as free oligoglucans or oligoglucan derivatives.</text>
</comment>